<feature type="transmembrane region" description="Helical" evidence="1">
    <location>
        <begin position="229"/>
        <end position="249"/>
    </location>
</feature>
<evidence type="ECO:0000256" key="1">
    <source>
        <dbReference type="SAM" id="Phobius"/>
    </source>
</evidence>
<dbReference type="Proteomes" id="UP001595692">
    <property type="component" value="Unassembled WGS sequence"/>
</dbReference>
<evidence type="ECO:0008006" key="4">
    <source>
        <dbReference type="Google" id="ProtNLM"/>
    </source>
</evidence>
<dbReference type="EMBL" id="JBHSAF010000001">
    <property type="protein sequence ID" value="MFC3912247.1"/>
    <property type="molecule type" value="Genomic_DNA"/>
</dbReference>
<feature type="transmembrane region" description="Helical" evidence="1">
    <location>
        <begin position="195"/>
        <end position="217"/>
    </location>
</feature>
<reference evidence="3" key="1">
    <citation type="journal article" date="2019" name="Int. J. Syst. Evol. Microbiol.">
        <title>The Global Catalogue of Microorganisms (GCM) 10K type strain sequencing project: providing services to taxonomists for standard genome sequencing and annotation.</title>
        <authorList>
            <consortium name="The Broad Institute Genomics Platform"/>
            <consortium name="The Broad Institute Genome Sequencing Center for Infectious Disease"/>
            <person name="Wu L."/>
            <person name="Ma J."/>
        </authorList>
    </citation>
    <scope>NUCLEOTIDE SEQUENCE [LARGE SCALE GENOMIC DNA]</scope>
    <source>
        <strain evidence="3">CCUG 54939</strain>
    </source>
</reference>
<protein>
    <recommendedName>
        <fullName evidence="4">PH domain-containing protein</fullName>
    </recommendedName>
</protein>
<accession>A0ABV8CJ37</accession>
<feature type="transmembrane region" description="Helical" evidence="1">
    <location>
        <begin position="58"/>
        <end position="81"/>
    </location>
</feature>
<keyword evidence="1" id="KW-0812">Transmembrane</keyword>
<evidence type="ECO:0000313" key="2">
    <source>
        <dbReference type="EMBL" id="MFC3912247.1"/>
    </source>
</evidence>
<keyword evidence="1" id="KW-1133">Transmembrane helix</keyword>
<comment type="caution">
    <text evidence="2">The sequence shown here is derived from an EMBL/GenBank/DDBJ whole genome shotgun (WGS) entry which is preliminary data.</text>
</comment>
<evidence type="ECO:0000313" key="3">
    <source>
        <dbReference type="Proteomes" id="UP001595692"/>
    </source>
</evidence>
<dbReference type="RefSeq" id="WP_377150348.1">
    <property type="nucleotide sequence ID" value="NZ_JBHSAF010000001.1"/>
</dbReference>
<gene>
    <name evidence="2" type="ORF">ACFOSS_02055</name>
</gene>
<keyword evidence="1" id="KW-0472">Membrane</keyword>
<proteinExistence type="predicted"/>
<organism evidence="2 3">
    <name type="scientific">Pseudaeromonas sharmana</name>
    <dbReference type="NCBI Taxonomy" id="328412"/>
    <lineage>
        <taxon>Bacteria</taxon>
        <taxon>Pseudomonadati</taxon>
        <taxon>Pseudomonadota</taxon>
        <taxon>Gammaproteobacteria</taxon>
        <taxon>Aeromonadales</taxon>
        <taxon>Aeromonadaceae</taxon>
        <taxon>Pseudaeromonas</taxon>
    </lineage>
</organism>
<name>A0ABV8CJ37_9GAMM</name>
<feature type="transmembrane region" description="Helical" evidence="1">
    <location>
        <begin position="166"/>
        <end position="189"/>
    </location>
</feature>
<sequence>MSERIRWTYAPPRTRAARQAWHEALPLWRRSLFLSLLITTLIWLGASAISTRLPLPLAGFAAVAGGVPCLLLLMPLAAFVLPEQRYQLDASGLSINGKRLPWRHVVAFTHGRQPHTLLIAQSTGETLEVHLPAPPLADSVMNGFRQWSPVAARPTFKVLRFSPGEVSVLLVAVTGNALLASLLFSLFRTQVQPHLLGWLGLAALPAALFAAGMARLWHPGFTRLPLPMAIIGFCLCSALTQIYVLAFFVRT</sequence>
<keyword evidence="3" id="KW-1185">Reference proteome</keyword>